<protein>
    <submittedName>
        <fullName evidence="1">Uncharacterized protein</fullName>
    </submittedName>
</protein>
<gene>
    <name evidence="1" type="ORF">CCHLO57077_00005051</name>
</gene>
<proteinExistence type="predicted"/>
<keyword evidence="2" id="KW-1185">Reference proteome</keyword>
<reference evidence="1" key="1">
    <citation type="submission" date="2023-01" db="EMBL/GenBank/DDBJ databases">
        <authorList>
            <person name="Piombo E."/>
        </authorList>
    </citation>
    <scope>NUCLEOTIDE SEQUENCE</scope>
</reference>
<evidence type="ECO:0000313" key="1">
    <source>
        <dbReference type="EMBL" id="CAI6084927.1"/>
    </source>
</evidence>
<dbReference type="Proteomes" id="UP001160390">
    <property type="component" value="Unassembled WGS sequence"/>
</dbReference>
<evidence type="ECO:0000313" key="2">
    <source>
        <dbReference type="Proteomes" id="UP001160390"/>
    </source>
</evidence>
<sequence>MHFGTRTGLETAQALASPRYNHHRATNLDIRALRFSALLSGVTSSIIRVIPGKASAGLLLHVAAKEDTMSECSAQQTLLSLFSLDTWFKKHLQ</sequence>
<dbReference type="EMBL" id="CABFNP030000754">
    <property type="protein sequence ID" value="CAI6084927.1"/>
    <property type="molecule type" value="Genomic_DNA"/>
</dbReference>
<dbReference type="AlphaFoldDB" id="A0AA35LXQ3"/>
<name>A0AA35LXQ3_9HYPO</name>
<accession>A0AA35LXQ3</accession>
<comment type="caution">
    <text evidence="1">The sequence shown here is derived from an EMBL/GenBank/DDBJ whole genome shotgun (WGS) entry which is preliminary data.</text>
</comment>
<organism evidence="1 2">
    <name type="scientific">Clonostachys chloroleuca</name>
    <dbReference type="NCBI Taxonomy" id="1926264"/>
    <lineage>
        <taxon>Eukaryota</taxon>
        <taxon>Fungi</taxon>
        <taxon>Dikarya</taxon>
        <taxon>Ascomycota</taxon>
        <taxon>Pezizomycotina</taxon>
        <taxon>Sordariomycetes</taxon>
        <taxon>Hypocreomycetidae</taxon>
        <taxon>Hypocreales</taxon>
        <taxon>Bionectriaceae</taxon>
        <taxon>Clonostachys</taxon>
    </lineage>
</organism>